<evidence type="ECO:0000313" key="3">
    <source>
        <dbReference type="EMBL" id="QGM45617.1"/>
    </source>
</evidence>
<proteinExistence type="predicted"/>
<sequence>MRGFRPLALAFLASFAAAGCSPVSAALHDPQTLPALPQDPRIHYQPGAAPYATAVAALLPQAAATIEAVQGRPFGKPFTVTVFADDDAYAAANGLGTPKARGVTFFDRVTLSPALWREDSAYLEADLTHELSHEHLHSNLSAADYFAIPVWFVEGLAVMASGGGGAQRVSTREAERAIAQGRFIDTPDEANVFANFSLAPPRGSEKDENVARMHLAYRQASLFVVFLREEKPEAFKALMNRLFEGERFRQAFDASYAESLAAARARFIAKTIAGTGAPGSSPKGGLPAPATPI</sequence>
<feature type="region of interest" description="Disordered" evidence="1">
    <location>
        <begin position="274"/>
        <end position="293"/>
    </location>
</feature>
<evidence type="ECO:0000256" key="1">
    <source>
        <dbReference type="SAM" id="MobiDB-lite"/>
    </source>
</evidence>
<name>A0A6B8KD58_9HYPH</name>
<protein>
    <recommendedName>
        <fullName evidence="5">DUF1570 domain-containing protein</fullName>
    </recommendedName>
</protein>
<feature type="chain" id="PRO_5025435346" description="DUF1570 domain-containing protein" evidence="2">
    <location>
        <begin position="26"/>
        <end position="293"/>
    </location>
</feature>
<dbReference type="Proteomes" id="UP000309061">
    <property type="component" value="Chromosome"/>
</dbReference>
<dbReference type="PROSITE" id="PS51257">
    <property type="entry name" value="PROKAR_LIPOPROTEIN"/>
    <property type="match status" value="1"/>
</dbReference>
<keyword evidence="2" id="KW-0732">Signal</keyword>
<keyword evidence="4" id="KW-1185">Reference proteome</keyword>
<dbReference type="RefSeq" id="WP_136495890.1">
    <property type="nucleotide sequence ID" value="NZ_CP046052.1"/>
</dbReference>
<evidence type="ECO:0000313" key="4">
    <source>
        <dbReference type="Proteomes" id="UP000309061"/>
    </source>
</evidence>
<dbReference type="EMBL" id="CP046052">
    <property type="protein sequence ID" value="QGM45617.1"/>
    <property type="molecule type" value="Genomic_DNA"/>
</dbReference>
<gene>
    <name evidence="3" type="ORF">H2LOC_007840</name>
</gene>
<reference evidence="3 4" key="1">
    <citation type="submission" date="2019-11" db="EMBL/GenBank/DDBJ databases">
        <title>The genome sequence of Methylocystis heyeri.</title>
        <authorList>
            <person name="Oshkin I.Y."/>
            <person name="Miroshnikov K."/>
            <person name="Dedysh S.N."/>
        </authorList>
    </citation>
    <scope>NUCLEOTIDE SEQUENCE [LARGE SCALE GENOMIC DNA]</scope>
    <source>
        <strain evidence="3 4">H2</strain>
    </source>
</reference>
<dbReference type="AlphaFoldDB" id="A0A6B8KD58"/>
<organism evidence="3 4">
    <name type="scientific">Methylocystis heyeri</name>
    <dbReference type="NCBI Taxonomy" id="391905"/>
    <lineage>
        <taxon>Bacteria</taxon>
        <taxon>Pseudomonadati</taxon>
        <taxon>Pseudomonadota</taxon>
        <taxon>Alphaproteobacteria</taxon>
        <taxon>Hyphomicrobiales</taxon>
        <taxon>Methylocystaceae</taxon>
        <taxon>Methylocystis</taxon>
    </lineage>
</organism>
<accession>A0A6B8KD58</accession>
<dbReference type="OrthoDB" id="8439564at2"/>
<dbReference type="KEGG" id="mhey:H2LOC_007840"/>
<feature type="signal peptide" evidence="2">
    <location>
        <begin position="1"/>
        <end position="25"/>
    </location>
</feature>
<evidence type="ECO:0008006" key="5">
    <source>
        <dbReference type="Google" id="ProtNLM"/>
    </source>
</evidence>
<evidence type="ECO:0000256" key="2">
    <source>
        <dbReference type="SAM" id="SignalP"/>
    </source>
</evidence>